<evidence type="ECO:0000256" key="9">
    <source>
        <dbReference type="PROSITE-ProRule" id="PRU00042"/>
    </source>
</evidence>
<keyword evidence="6" id="KW-0805">Transcription regulation</keyword>
<comment type="caution">
    <text evidence="12">The sequence shown here is derived from an EMBL/GenBank/DDBJ whole genome shotgun (WGS) entry which is preliminary data.</text>
</comment>
<protein>
    <submittedName>
        <fullName evidence="12">Zinc finger protein</fullName>
    </submittedName>
</protein>
<feature type="domain" description="C2H2-type" evidence="11">
    <location>
        <begin position="93"/>
        <end position="120"/>
    </location>
</feature>
<dbReference type="GO" id="GO:0008270">
    <property type="term" value="F:zinc ion binding"/>
    <property type="evidence" value="ECO:0007669"/>
    <property type="project" value="UniProtKB-KW"/>
</dbReference>
<dbReference type="InterPro" id="IPR036236">
    <property type="entry name" value="Znf_C2H2_sf"/>
</dbReference>
<evidence type="ECO:0000313" key="12">
    <source>
        <dbReference type="EMBL" id="KAJ7976890.1"/>
    </source>
</evidence>
<evidence type="ECO:0000256" key="1">
    <source>
        <dbReference type="ARBA" id="ARBA00004123"/>
    </source>
</evidence>
<evidence type="ECO:0000256" key="4">
    <source>
        <dbReference type="ARBA" id="ARBA00022771"/>
    </source>
</evidence>
<feature type="domain" description="C2H2-type" evidence="11">
    <location>
        <begin position="180"/>
        <end position="202"/>
    </location>
</feature>
<comment type="subcellular location">
    <subcellularLocation>
        <location evidence="1">Nucleus</location>
    </subcellularLocation>
</comment>
<dbReference type="GO" id="GO:0005634">
    <property type="term" value="C:nucleus"/>
    <property type="evidence" value="ECO:0007669"/>
    <property type="project" value="UniProtKB-SubCell"/>
</dbReference>
<evidence type="ECO:0000256" key="10">
    <source>
        <dbReference type="SAM" id="MobiDB-lite"/>
    </source>
</evidence>
<keyword evidence="7" id="KW-0804">Transcription</keyword>
<dbReference type="PANTHER" id="PTHR26374">
    <property type="entry name" value="ZINC FINGER PROTEIN ZAT5"/>
    <property type="match status" value="1"/>
</dbReference>
<keyword evidence="8" id="KW-0539">Nucleus</keyword>
<dbReference type="SUPFAM" id="SSF57667">
    <property type="entry name" value="beta-beta-alpha zinc fingers"/>
    <property type="match status" value="1"/>
</dbReference>
<feature type="region of interest" description="Disordered" evidence="10">
    <location>
        <begin position="22"/>
        <end position="60"/>
    </location>
</feature>
<dbReference type="AlphaFoldDB" id="A0AAD7Q8Q5"/>
<keyword evidence="2" id="KW-0479">Metal-binding</keyword>
<dbReference type="Gene3D" id="3.30.160.60">
    <property type="entry name" value="Classic Zinc Finger"/>
    <property type="match status" value="1"/>
</dbReference>
<sequence>MEAQQEEVLGVDCSMMMIKGKRTKRQRLPSPLRLTMASSTSSGGGFEASTTTEEEEEEEDMANCLMLLSQGHNYNQKVLSQPKTKASTGLCVYRCKTCNRCFNSFQALGGHRASHNKPKAPVTLLNTDHIQEVADHDDHHCYNTMTTTATATAATATTLSLQIPNRSLYNGGNSTKPKIHECSICGAEFSSGQALGGHMRRHRTFVNTITTTTATTTSTSMSNMGITSKPEFQEAKKPRIALKLDLNLPAAPEDEQRESKFAFQSKEQVLVFSTSPLVDCHY</sequence>
<name>A0AAD7Q8Q5_QUISA</name>
<evidence type="ECO:0000256" key="2">
    <source>
        <dbReference type="ARBA" id="ARBA00022723"/>
    </source>
</evidence>
<evidence type="ECO:0000259" key="11">
    <source>
        <dbReference type="PROSITE" id="PS50157"/>
    </source>
</evidence>
<dbReference type="SMART" id="SM00355">
    <property type="entry name" value="ZnF_C2H2"/>
    <property type="match status" value="2"/>
</dbReference>
<evidence type="ECO:0000256" key="8">
    <source>
        <dbReference type="ARBA" id="ARBA00023242"/>
    </source>
</evidence>
<evidence type="ECO:0000256" key="3">
    <source>
        <dbReference type="ARBA" id="ARBA00022737"/>
    </source>
</evidence>
<keyword evidence="4 9" id="KW-0863">Zinc-finger</keyword>
<dbReference type="PROSITE" id="PS00028">
    <property type="entry name" value="ZINC_FINGER_C2H2_1"/>
    <property type="match status" value="2"/>
</dbReference>
<dbReference type="EMBL" id="JARAOO010000003">
    <property type="protein sequence ID" value="KAJ7976890.1"/>
    <property type="molecule type" value="Genomic_DNA"/>
</dbReference>
<dbReference type="InterPro" id="IPR013087">
    <property type="entry name" value="Znf_C2H2_type"/>
</dbReference>
<keyword evidence="5" id="KW-0862">Zinc</keyword>
<dbReference type="Pfam" id="PF13912">
    <property type="entry name" value="zf-C2H2_6"/>
    <property type="match status" value="2"/>
</dbReference>
<dbReference type="PROSITE" id="PS50157">
    <property type="entry name" value="ZINC_FINGER_C2H2_2"/>
    <property type="match status" value="2"/>
</dbReference>
<proteinExistence type="predicted"/>
<evidence type="ECO:0000313" key="13">
    <source>
        <dbReference type="Proteomes" id="UP001163823"/>
    </source>
</evidence>
<gene>
    <name evidence="12" type="ORF">O6P43_006604</name>
</gene>
<keyword evidence="13" id="KW-1185">Reference proteome</keyword>
<evidence type="ECO:0000256" key="6">
    <source>
        <dbReference type="ARBA" id="ARBA00023015"/>
    </source>
</evidence>
<dbReference type="Proteomes" id="UP001163823">
    <property type="component" value="Chromosome 3"/>
</dbReference>
<keyword evidence="3" id="KW-0677">Repeat</keyword>
<dbReference type="PANTHER" id="PTHR26374:SF456">
    <property type="entry name" value="ZINC FINGER PROTEIN ZAT5-LIKE"/>
    <property type="match status" value="1"/>
</dbReference>
<organism evidence="12 13">
    <name type="scientific">Quillaja saponaria</name>
    <name type="common">Soap bark tree</name>
    <dbReference type="NCBI Taxonomy" id="32244"/>
    <lineage>
        <taxon>Eukaryota</taxon>
        <taxon>Viridiplantae</taxon>
        <taxon>Streptophyta</taxon>
        <taxon>Embryophyta</taxon>
        <taxon>Tracheophyta</taxon>
        <taxon>Spermatophyta</taxon>
        <taxon>Magnoliopsida</taxon>
        <taxon>eudicotyledons</taxon>
        <taxon>Gunneridae</taxon>
        <taxon>Pentapetalae</taxon>
        <taxon>rosids</taxon>
        <taxon>fabids</taxon>
        <taxon>Fabales</taxon>
        <taxon>Quillajaceae</taxon>
        <taxon>Quillaja</taxon>
    </lineage>
</organism>
<reference evidence="12" key="1">
    <citation type="journal article" date="2023" name="Science">
        <title>Elucidation of the pathway for biosynthesis of saponin adjuvants from the soapbark tree.</title>
        <authorList>
            <person name="Reed J."/>
            <person name="Orme A."/>
            <person name="El-Demerdash A."/>
            <person name="Owen C."/>
            <person name="Martin L.B.B."/>
            <person name="Misra R.C."/>
            <person name="Kikuchi S."/>
            <person name="Rejzek M."/>
            <person name="Martin A.C."/>
            <person name="Harkess A."/>
            <person name="Leebens-Mack J."/>
            <person name="Louveau T."/>
            <person name="Stephenson M.J."/>
            <person name="Osbourn A."/>
        </authorList>
    </citation>
    <scope>NUCLEOTIDE SEQUENCE</scope>
    <source>
        <strain evidence="12">S10</strain>
    </source>
</reference>
<evidence type="ECO:0000256" key="7">
    <source>
        <dbReference type="ARBA" id="ARBA00023163"/>
    </source>
</evidence>
<evidence type="ECO:0000256" key="5">
    <source>
        <dbReference type="ARBA" id="ARBA00022833"/>
    </source>
</evidence>
<accession>A0AAD7Q8Q5</accession>
<dbReference type="KEGG" id="qsa:O6P43_006604"/>